<reference evidence="1 2" key="1">
    <citation type="submission" date="2019-03" db="EMBL/GenBank/DDBJ databases">
        <title>Seongchinamella monodicae gen. nov., sp. nov., a novel member of the Gammaproteobacteria isolated from a tidal mudflat of beach.</title>
        <authorList>
            <person name="Yang H.G."/>
            <person name="Kang J.W."/>
            <person name="Lee S.D."/>
        </authorList>
    </citation>
    <scope>NUCLEOTIDE SEQUENCE [LARGE SCALE GENOMIC DNA]</scope>
    <source>
        <strain evidence="1 2">GH4-78</strain>
    </source>
</reference>
<keyword evidence="2" id="KW-1185">Reference proteome</keyword>
<dbReference type="OrthoDB" id="7067145at2"/>
<gene>
    <name evidence="1" type="ORF">E2F43_07560</name>
</gene>
<evidence type="ECO:0000313" key="1">
    <source>
        <dbReference type="EMBL" id="TDG13390.1"/>
    </source>
</evidence>
<sequence length="107" mass="13006">MAEKQFEYGPVARGVYMALLYFVFLVGWLAPGWLFPYAAFLIFLGLGLRPLLEWTGLAQRCQDMTATIGDWRYRKRNRQRRMEIARRERDRKYRYSHYRDPRLPPNW</sequence>
<comment type="caution">
    <text evidence="1">The sequence shown here is derived from an EMBL/GenBank/DDBJ whole genome shotgun (WGS) entry which is preliminary data.</text>
</comment>
<accession>A0A4R5LRE1</accession>
<protein>
    <submittedName>
        <fullName evidence="1">Uncharacterized protein</fullName>
    </submittedName>
</protein>
<dbReference type="AlphaFoldDB" id="A0A4R5LRE1"/>
<dbReference type="EMBL" id="SMSE01000002">
    <property type="protein sequence ID" value="TDG13390.1"/>
    <property type="molecule type" value="Genomic_DNA"/>
</dbReference>
<dbReference type="Proteomes" id="UP000295554">
    <property type="component" value="Unassembled WGS sequence"/>
</dbReference>
<dbReference type="RefSeq" id="WP_133211320.1">
    <property type="nucleotide sequence ID" value="NZ_SMSE01000002.1"/>
</dbReference>
<evidence type="ECO:0000313" key="2">
    <source>
        <dbReference type="Proteomes" id="UP000295554"/>
    </source>
</evidence>
<proteinExistence type="predicted"/>
<name>A0A4R5LRE1_9GAMM</name>
<organism evidence="1 2">
    <name type="scientific">Seongchinamella unica</name>
    <dbReference type="NCBI Taxonomy" id="2547392"/>
    <lineage>
        <taxon>Bacteria</taxon>
        <taxon>Pseudomonadati</taxon>
        <taxon>Pseudomonadota</taxon>
        <taxon>Gammaproteobacteria</taxon>
        <taxon>Cellvibrionales</taxon>
        <taxon>Halieaceae</taxon>
        <taxon>Seongchinamella</taxon>
    </lineage>
</organism>